<dbReference type="OrthoDB" id="958254at2759"/>
<dbReference type="InterPro" id="IPR036249">
    <property type="entry name" value="Thioredoxin-like_sf"/>
</dbReference>
<dbReference type="STRING" id="151549.A0A4C1VMR7"/>
<evidence type="ECO:0000313" key="4">
    <source>
        <dbReference type="Proteomes" id="UP000299102"/>
    </source>
</evidence>
<dbReference type="AlphaFoldDB" id="A0A4C1VMR7"/>
<protein>
    <submittedName>
        <fullName evidence="3">Gamma-interferon-inducible lysosomal thiol reductase</fullName>
    </submittedName>
</protein>
<dbReference type="PANTHER" id="PTHR13234:SF71">
    <property type="entry name" value="GAMMA-INTERFERON-INDUCIBLE LYSOSOMAL THIOL REDUCTASE-LIKE PROTEIN"/>
    <property type="match status" value="1"/>
</dbReference>
<evidence type="ECO:0000256" key="1">
    <source>
        <dbReference type="ARBA" id="ARBA00005679"/>
    </source>
</evidence>
<dbReference type="Pfam" id="PF03227">
    <property type="entry name" value="GILT"/>
    <property type="match status" value="1"/>
</dbReference>
<comment type="caution">
    <text evidence="3">The sequence shown here is derived from an EMBL/GenBank/DDBJ whole genome shotgun (WGS) entry which is preliminary data.</text>
</comment>
<dbReference type="PANTHER" id="PTHR13234">
    <property type="entry name" value="GAMMA-INTERFERON INDUCIBLE LYSOSOMAL THIOL REDUCTASE GILT"/>
    <property type="match status" value="1"/>
</dbReference>
<keyword evidence="2" id="KW-0325">Glycoprotein</keyword>
<sequence>MDFTTATLELIPVNSTEDIRVEEHRIVVTVENELETVEISVYYESLCPDCRQFFMTQLLPVVARLFQNVNIYLVPYGHAKSTHLANGTIEFECQHGPAECYGNKLHACAIDKLRRPAWYAPLFTTCLMAQSDRGSNDRALVNCGQLMSVQVDSIADCGRGSEGVQLLEKYENETNKYNPYSVPFVLLNNSSDNQDELVENLLGAVCKVFRVKPPGCSEDTDKMYDLIVPSSYSAHVKMSHVSRPPCCNVPKLFSHVRDLPPTVSYHVMPFFFPAVYRTPRNRRA</sequence>
<dbReference type="EMBL" id="BGZK01000371">
    <property type="protein sequence ID" value="GBP39820.1"/>
    <property type="molecule type" value="Genomic_DNA"/>
</dbReference>
<name>A0A4C1VMR7_EUMVA</name>
<dbReference type="SUPFAM" id="SSF52833">
    <property type="entry name" value="Thioredoxin-like"/>
    <property type="match status" value="1"/>
</dbReference>
<dbReference type="GO" id="GO:0016671">
    <property type="term" value="F:oxidoreductase activity, acting on a sulfur group of donors, disulfide as acceptor"/>
    <property type="evidence" value="ECO:0007669"/>
    <property type="project" value="InterPro"/>
</dbReference>
<dbReference type="InterPro" id="IPR004911">
    <property type="entry name" value="Interferon-induced_GILT"/>
</dbReference>
<comment type="similarity">
    <text evidence="1">Belongs to the GILT family.</text>
</comment>
<keyword evidence="4" id="KW-1185">Reference proteome</keyword>
<organism evidence="3 4">
    <name type="scientific">Eumeta variegata</name>
    <name type="common">Bagworm moth</name>
    <name type="synonym">Eumeta japonica</name>
    <dbReference type="NCBI Taxonomy" id="151549"/>
    <lineage>
        <taxon>Eukaryota</taxon>
        <taxon>Metazoa</taxon>
        <taxon>Ecdysozoa</taxon>
        <taxon>Arthropoda</taxon>
        <taxon>Hexapoda</taxon>
        <taxon>Insecta</taxon>
        <taxon>Pterygota</taxon>
        <taxon>Neoptera</taxon>
        <taxon>Endopterygota</taxon>
        <taxon>Lepidoptera</taxon>
        <taxon>Glossata</taxon>
        <taxon>Ditrysia</taxon>
        <taxon>Tineoidea</taxon>
        <taxon>Psychidae</taxon>
        <taxon>Oiketicinae</taxon>
        <taxon>Eumeta</taxon>
    </lineage>
</organism>
<dbReference type="Proteomes" id="UP000299102">
    <property type="component" value="Unassembled WGS sequence"/>
</dbReference>
<proteinExistence type="inferred from homology"/>
<dbReference type="Gene3D" id="3.40.30.10">
    <property type="entry name" value="Glutaredoxin"/>
    <property type="match status" value="1"/>
</dbReference>
<reference evidence="3 4" key="1">
    <citation type="journal article" date="2019" name="Commun. Biol.">
        <title>The bagworm genome reveals a unique fibroin gene that provides high tensile strength.</title>
        <authorList>
            <person name="Kono N."/>
            <person name="Nakamura H."/>
            <person name="Ohtoshi R."/>
            <person name="Tomita M."/>
            <person name="Numata K."/>
            <person name="Arakawa K."/>
        </authorList>
    </citation>
    <scope>NUCLEOTIDE SEQUENCE [LARGE SCALE GENOMIC DNA]</scope>
</reference>
<evidence type="ECO:0000256" key="2">
    <source>
        <dbReference type="ARBA" id="ARBA00023180"/>
    </source>
</evidence>
<accession>A0A4C1VMR7</accession>
<evidence type="ECO:0000313" key="3">
    <source>
        <dbReference type="EMBL" id="GBP39820.1"/>
    </source>
</evidence>
<gene>
    <name evidence="3" type="primary">IFI30</name>
    <name evidence="3" type="ORF">EVAR_88322_1</name>
</gene>